<dbReference type="FunFam" id="3.40.1180.10:FF:000005">
    <property type="entry name" value="Alkyl transferase"/>
    <property type="match status" value="1"/>
</dbReference>
<dbReference type="EC" id="2.5.1.-" evidence="4"/>
<evidence type="ECO:0000313" key="5">
    <source>
        <dbReference type="EMBL" id="ORZ24257.1"/>
    </source>
</evidence>
<comment type="caution">
    <text evidence="5">The sequence shown here is derived from an EMBL/GenBank/DDBJ whole genome shotgun (WGS) entry which is preliminary data.</text>
</comment>
<dbReference type="GO" id="GO:0005811">
    <property type="term" value="C:lipid droplet"/>
    <property type="evidence" value="ECO:0007669"/>
    <property type="project" value="TreeGrafter"/>
</dbReference>
<keyword evidence="2 4" id="KW-0808">Transferase</keyword>
<name>A0A1X2IY70_9FUNG</name>
<evidence type="ECO:0000256" key="2">
    <source>
        <dbReference type="ARBA" id="ARBA00022679"/>
    </source>
</evidence>
<keyword evidence="6" id="KW-1185">Reference proteome</keyword>
<protein>
    <recommendedName>
        <fullName evidence="4">Alkyl transferase</fullName>
        <ecNumber evidence="4">2.5.1.-</ecNumber>
    </recommendedName>
</protein>
<dbReference type="STRING" id="90262.A0A1X2IY70"/>
<dbReference type="InterPro" id="IPR018520">
    <property type="entry name" value="UPP_synth-like_CS"/>
</dbReference>
<dbReference type="PANTHER" id="PTHR10291:SF43">
    <property type="entry name" value="DEHYDRODOLICHYL DIPHOSPHATE SYNTHASE COMPLEX SUBUNIT DHDDS"/>
    <property type="match status" value="1"/>
</dbReference>
<evidence type="ECO:0000256" key="1">
    <source>
        <dbReference type="ARBA" id="ARBA00005432"/>
    </source>
</evidence>
<organism evidence="5 6">
    <name type="scientific">Absidia repens</name>
    <dbReference type="NCBI Taxonomy" id="90262"/>
    <lineage>
        <taxon>Eukaryota</taxon>
        <taxon>Fungi</taxon>
        <taxon>Fungi incertae sedis</taxon>
        <taxon>Mucoromycota</taxon>
        <taxon>Mucoromycotina</taxon>
        <taxon>Mucoromycetes</taxon>
        <taxon>Mucorales</taxon>
        <taxon>Cunninghamellaceae</taxon>
        <taxon>Absidia</taxon>
    </lineage>
</organism>
<evidence type="ECO:0000313" key="6">
    <source>
        <dbReference type="Proteomes" id="UP000193560"/>
    </source>
</evidence>
<gene>
    <name evidence="5" type="ORF">BCR42DRAFT_365518</name>
</gene>
<dbReference type="PROSITE" id="PS01066">
    <property type="entry name" value="UPP_SYNTHASE"/>
    <property type="match status" value="1"/>
</dbReference>
<proteinExistence type="inferred from homology"/>
<keyword evidence="3" id="KW-0460">Magnesium</keyword>
<dbReference type="AlphaFoldDB" id="A0A1X2IY70"/>
<dbReference type="Gene3D" id="3.40.1180.10">
    <property type="entry name" value="Decaprenyl diphosphate synthase-like"/>
    <property type="match status" value="1"/>
</dbReference>
<dbReference type="EMBL" id="MCGE01000002">
    <property type="protein sequence ID" value="ORZ24257.1"/>
    <property type="molecule type" value="Genomic_DNA"/>
</dbReference>
<reference evidence="5 6" key="1">
    <citation type="submission" date="2016-07" db="EMBL/GenBank/DDBJ databases">
        <title>Pervasive Adenine N6-methylation of Active Genes in Fungi.</title>
        <authorList>
            <consortium name="DOE Joint Genome Institute"/>
            <person name="Mondo S.J."/>
            <person name="Dannebaum R.O."/>
            <person name="Kuo R.C."/>
            <person name="Labutti K."/>
            <person name="Haridas S."/>
            <person name="Kuo A."/>
            <person name="Salamov A."/>
            <person name="Ahrendt S.R."/>
            <person name="Lipzen A."/>
            <person name="Sullivan W."/>
            <person name="Andreopoulos W.B."/>
            <person name="Clum A."/>
            <person name="Lindquist E."/>
            <person name="Daum C."/>
            <person name="Ramamoorthy G.K."/>
            <person name="Gryganskyi A."/>
            <person name="Culley D."/>
            <person name="Magnuson J.K."/>
            <person name="James T.Y."/>
            <person name="O'Malley M.A."/>
            <person name="Stajich J.E."/>
            <person name="Spatafora J.W."/>
            <person name="Visel A."/>
            <person name="Grigoriev I.V."/>
        </authorList>
    </citation>
    <scope>NUCLEOTIDE SEQUENCE [LARGE SCALE GENOMIC DNA]</scope>
    <source>
        <strain evidence="5 6">NRRL 1336</strain>
    </source>
</reference>
<evidence type="ECO:0000256" key="4">
    <source>
        <dbReference type="RuleBase" id="RU363018"/>
    </source>
</evidence>
<dbReference type="GO" id="GO:0016094">
    <property type="term" value="P:polyprenol biosynthetic process"/>
    <property type="evidence" value="ECO:0007669"/>
    <property type="project" value="TreeGrafter"/>
</dbReference>
<dbReference type="GO" id="GO:0016020">
    <property type="term" value="C:membrane"/>
    <property type="evidence" value="ECO:0007669"/>
    <property type="project" value="TreeGrafter"/>
</dbReference>
<dbReference type="GO" id="GO:0005783">
    <property type="term" value="C:endoplasmic reticulum"/>
    <property type="evidence" value="ECO:0007669"/>
    <property type="project" value="TreeGrafter"/>
</dbReference>
<evidence type="ECO:0000256" key="3">
    <source>
        <dbReference type="ARBA" id="ARBA00022842"/>
    </source>
</evidence>
<accession>A0A1X2IY70</accession>
<dbReference type="InterPro" id="IPR036424">
    <property type="entry name" value="UPP_synth-like_sf"/>
</dbReference>
<dbReference type="HAMAP" id="MF_01139">
    <property type="entry name" value="ISPT"/>
    <property type="match status" value="1"/>
</dbReference>
<dbReference type="OrthoDB" id="4173905at2759"/>
<dbReference type="InterPro" id="IPR001441">
    <property type="entry name" value="UPP_synth-like"/>
</dbReference>
<dbReference type="GO" id="GO:1904423">
    <property type="term" value="C:dehydrodolichyl diphosphate synthase complex"/>
    <property type="evidence" value="ECO:0007669"/>
    <property type="project" value="TreeGrafter"/>
</dbReference>
<dbReference type="SUPFAM" id="SSF64005">
    <property type="entry name" value="Undecaprenyl diphosphate synthase"/>
    <property type="match status" value="1"/>
</dbReference>
<sequence>MTSTFNHLYDYGWKYFEQATVTILKKGKIPKHIGFILDGNRRFARKMGATSTLFGHYEGFRRLEKVLELCMQLGIIEITVFAFSIENFKRSQDEVDYLMQLFRETFDGFCDNSSFIVENDIRVQFMGEIDYLPKDVADLARKVMEQTKDNKTRTFNICCPYTSRDEMTSSIKKNLHMVEEGKLDIDRKTIEQHLFTSTSSPLDILVRTSGEIRLSDFLLYQATRGCQIQFIDCYWPEVSLWKLLPILLEYQIYHDYIPKESIS</sequence>
<dbReference type="GO" id="GO:0045547">
    <property type="term" value="F:ditrans,polycis-polyprenyl diphosphate synthase [(2E,6E)-farnesyl diphosphate specific] activity"/>
    <property type="evidence" value="ECO:0007669"/>
    <property type="project" value="TreeGrafter"/>
</dbReference>
<comment type="similarity">
    <text evidence="1 4">Belongs to the UPP synthase family.</text>
</comment>
<dbReference type="Proteomes" id="UP000193560">
    <property type="component" value="Unassembled WGS sequence"/>
</dbReference>
<dbReference type="Pfam" id="PF01255">
    <property type="entry name" value="Prenyltransf"/>
    <property type="match status" value="1"/>
</dbReference>
<dbReference type="NCBIfam" id="TIGR00055">
    <property type="entry name" value="uppS"/>
    <property type="match status" value="1"/>
</dbReference>
<dbReference type="PANTHER" id="PTHR10291">
    <property type="entry name" value="DEHYDRODOLICHYL DIPHOSPHATE SYNTHASE FAMILY MEMBER"/>
    <property type="match status" value="1"/>
</dbReference>
<dbReference type="CDD" id="cd00475">
    <property type="entry name" value="Cis_IPPS"/>
    <property type="match status" value="1"/>
</dbReference>